<keyword evidence="5" id="KW-0732">Signal</keyword>
<feature type="signal peptide" evidence="5">
    <location>
        <begin position="1"/>
        <end position="23"/>
    </location>
</feature>
<dbReference type="InterPro" id="IPR009056">
    <property type="entry name" value="Cyt_c-like_dom"/>
</dbReference>
<evidence type="ECO:0000256" key="5">
    <source>
        <dbReference type="SAM" id="SignalP"/>
    </source>
</evidence>
<keyword evidence="1 4" id="KW-0349">Heme</keyword>
<reference evidence="7 8" key="1">
    <citation type="submission" date="2006-03" db="EMBL/GenBank/DDBJ databases">
        <title>Complete sequence of chromosome of Nitrobacter hamburgensis X14.</title>
        <authorList>
            <consortium name="US DOE Joint Genome Institute"/>
            <person name="Copeland A."/>
            <person name="Lucas S."/>
            <person name="Lapidus A."/>
            <person name="Barry K."/>
            <person name="Detter J.C."/>
            <person name="Glavina del Rio T."/>
            <person name="Hammon N."/>
            <person name="Israni S."/>
            <person name="Dalin E."/>
            <person name="Tice H."/>
            <person name="Pitluck S."/>
            <person name="Chain P."/>
            <person name="Malfatti S."/>
            <person name="Shin M."/>
            <person name="Vergez L."/>
            <person name="Schmutz J."/>
            <person name="Larimer F."/>
            <person name="Land M."/>
            <person name="Hauser L."/>
            <person name="Kyrpides N."/>
            <person name="Ivanova N."/>
            <person name="Ward B."/>
            <person name="Arp D."/>
            <person name="Klotz M."/>
            <person name="Stein L."/>
            <person name="O'Mullan G."/>
            <person name="Starkenburg S."/>
            <person name="Sayavedra L."/>
            <person name="Poret-Peterson A.T."/>
            <person name="Gentry M.E."/>
            <person name="Bruce D."/>
            <person name="Richardson P."/>
        </authorList>
    </citation>
    <scope>NUCLEOTIDE SEQUENCE [LARGE SCALE GENOMIC DNA]</scope>
    <source>
        <strain evidence="8">DSM 10229 / NCIMB 13809 / X14</strain>
    </source>
</reference>
<dbReference type="PROSITE" id="PS51007">
    <property type="entry name" value="CYTC"/>
    <property type="match status" value="1"/>
</dbReference>
<dbReference type="AlphaFoldDB" id="Q1QPA5"/>
<accession>Q1QPA5</accession>
<organism evidence="7 8">
    <name type="scientific">Nitrobacter hamburgensis (strain DSM 10229 / NCIMB 13809 / X14)</name>
    <dbReference type="NCBI Taxonomy" id="323097"/>
    <lineage>
        <taxon>Bacteria</taxon>
        <taxon>Pseudomonadati</taxon>
        <taxon>Pseudomonadota</taxon>
        <taxon>Alphaproteobacteria</taxon>
        <taxon>Hyphomicrobiales</taxon>
        <taxon>Nitrobacteraceae</taxon>
        <taxon>Nitrobacter</taxon>
    </lineage>
</organism>
<dbReference type="GO" id="GO:0020037">
    <property type="term" value="F:heme binding"/>
    <property type="evidence" value="ECO:0007669"/>
    <property type="project" value="InterPro"/>
</dbReference>
<dbReference type="PANTHER" id="PTHR35008:SF8">
    <property type="entry name" value="ALCOHOL DEHYDROGENASE CYTOCHROME C SUBUNIT"/>
    <property type="match status" value="1"/>
</dbReference>
<dbReference type="RefSeq" id="WP_011509638.1">
    <property type="nucleotide sequence ID" value="NC_007964.1"/>
</dbReference>
<dbReference type="InterPro" id="IPR051459">
    <property type="entry name" value="Cytochrome_c-type_DH"/>
</dbReference>
<dbReference type="EMBL" id="CP000319">
    <property type="protein sequence ID" value="ABE61942.1"/>
    <property type="molecule type" value="Genomic_DNA"/>
</dbReference>
<dbReference type="Proteomes" id="UP000001953">
    <property type="component" value="Chromosome"/>
</dbReference>
<evidence type="ECO:0000313" key="7">
    <source>
        <dbReference type="EMBL" id="ABE61942.1"/>
    </source>
</evidence>
<dbReference type="OrthoDB" id="9779283at2"/>
<feature type="chain" id="PRO_5004195850" evidence="5">
    <location>
        <begin position="24"/>
        <end position="188"/>
    </location>
</feature>
<proteinExistence type="predicted"/>
<protein>
    <submittedName>
        <fullName evidence="7">Cytochrome c, class I</fullName>
    </submittedName>
</protein>
<dbReference type="InterPro" id="IPR036909">
    <property type="entry name" value="Cyt_c-like_dom_sf"/>
</dbReference>
<dbReference type="KEGG" id="nha:Nham_1094"/>
<dbReference type="PANTHER" id="PTHR35008">
    <property type="entry name" value="BLL4482 PROTEIN-RELATED"/>
    <property type="match status" value="1"/>
</dbReference>
<keyword evidence="2 4" id="KW-0479">Metal-binding</keyword>
<sequence length="188" mass="19847">MSMHKKYFAFMIGIFLFSGGASAQSVIDHFGVGQAATADEVAKYFSIPPSGQGLPPGSGTAKAGAEVFANSCAACHGDKMQGNPAKGIGGDRLLGGRGSLASKTPVKTVESYWPYATTLFDYVKRAMPFSAPGSLTDDEVYAVVAYILSQAKIIKPTETMDAKTLPKVAMPNADGFIPDARPEPQLYR</sequence>
<dbReference type="HOGENOM" id="CLU_052974_1_1_5"/>
<dbReference type="eggNOG" id="COG3258">
    <property type="taxonomic scope" value="Bacteria"/>
</dbReference>
<keyword evidence="3 4" id="KW-0408">Iron</keyword>
<dbReference type="GO" id="GO:0046872">
    <property type="term" value="F:metal ion binding"/>
    <property type="evidence" value="ECO:0007669"/>
    <property type="project" value="UniProtKB-KW"/>
</dbReference>
<dbReference type="GO" id="GO:0009055">
    <property type="term" value="F:electron transfer activity"/>
    <property type="evidence" value="ECO:0007669"/>
    <property type="project" value="InterPro"/>
</dbReference>
<gene>
    <name evidence="7" type="ordered locus">Nham_1094</name>
</gene>
<dbReference type="STRING" id="323097.Nham_1094"/>
<dbReference type="Pfam" id="PF00034">
    <property type="entry name" value="Cytochrom_C"/>
    <property type="match status" value="1"/>
</dbReference>
<keyword evidence="8" id="KW-1185">Reference proteome</keyword>
<feature type="domain" description="Cytochrome c" evidence="6">
    <location>
        <begin position="59"/>
        <end position="151"/>
    </location>
</feature>
<dbReference type="Gene3D" id="1.10.760.10">
    <property type="entry name" value="Cytochrome c-like domain"/>
    <property type="match status" value="1"/>
</dbReference>
<evidence type="ECO:0000256" key="1">
    <source>
        <dbReference type="ARBA" id="ARBA00022617"/>
    </source>
</evidence>
<evidence type="ECO:0000256" key="4">
    <source>
        <dbReference type="PROSITE-ProRule" id="PRU00433"/>
    </source>
</evidence>
<dbReference type="SUPFAM" id="SSF46626">
    <property type="entry name" value="Cytochrome c"/>
    <property type="match status" value="1"/>
</dbReference>
<name>Q1QPA5_NITHX</name>
<evidence type="ECO:0000256" key="2">
    <source>
        <dbReference type="ARBA" id="ARBA00022723"/>
    </source>
</evidence>
<evidence type="ECO:0000259" key="6">
    <source>
        <dbReference type="PROSITE" id="PS51007"/>
    </source>
</evidence>
<evidence type="ECO:0000256" key="3">
    <source>
        <dbReference type="ARBA" id="ARBA00023004"/>
    </source>
</evidence>
<evidence type="ECO:0000313" key="8">
    <source>
        <dbReference type="Proteomes" id="UP000001953"/>
    </source>
</evidence>